<proteinExistence type="predicted"/>
<gene>
    <name evidence="1" type="ORF">EV356DRAFT_514963</name>
</gene>
<sequence>MDMAGKVPELLTPKCQFLELPAEIRLCIYEFTFTPEWEKEFFTSWTERDKPECGIFQMKCDEVVAPRSCGLFRVSKQIRQEVSASFLKSTSFEYLLLLSDLRSAVPRAFLIPFQHHVGPFSVEEMRQISITFDILKPPYRDLRVWWIANKGNGTARRWEIWFRGAFDIDALRVTLRRLESTNSLLVNNSTWRETSMGILDGQAESHKFHEFIHALEELLVTMGECMTE</sequence>
<dbReference type="OrthoDB" id="5314997at2759"/>
<reference evidence="1" key="1">
    <citation type="journal article" date="2020" name="Stud. Mycol.">
        <title>101 Dothideomycetes genomes: a test case for predicting lifestyles and emergence of pathogens.</title>
        <authorList>
            <person name="Haridas S."/>
            <person name="Albert R."/>
            <person name="Binder M."/>
            <person name="Bloem J."/>
            <person name="Labutti K."/>
            <person name="Salamov A."/>
            <person name="Andreopoulos B."/>
            <person name="Baker S."/>
            <person name="Barry K."/>
            <person name="Bills G."/>
            <person name="Bluhm B."/>
            <person name="Cannon C."/>
            <person name="Castanera R."/>
            <person name="Culley D."/>
            <person name="Daum C."/>
            <person name="Ezra D."/>
            <person name="Gonzalez J."/>
            <person name="Henrissat B."/>
            <person name="Kuo A."/>
            <person name="Liang C."/>
            <person name="Lipzen A."/>
            <person name="Lutzoni F."/>
            <person name="Magnuson J."/>
            <person name="Mondo S."/>
            <person name="Nolan M."/>
            <person name="Ohm R."/>
            <person name="Pangilinan J."/>
            <person name="Park H.-J."/>
            <person name="Ramirez L."/>
            <person name="Alfaro M."/>
            <person name="Sun H."/>
            <person name="Tritt A."/>
            <person name="Yoshinaga Y."/>
            <person name="Zwiers L.-H."/>
            <person name="Turgeon B."/>
            <person name="Goodwin S."/>
            <person name="Spatafora J."/>
            <person name="Crous P."/>
            <person name="Grigoriev I."/>
        </authorList>
    </citation>
    <scope>NUCLEOTIDE SEQUENCE</scope>
    <source>
        <strain evidence="1">Tuck. ex Michener</strain>
    </source>
</reference>
<accession>A0A6A6HAN4</accession>
<dbReference type="AlphaFoldDB" id="A0A6A6HAN4"/>
<name>A0A6A6HAN4_VIRVR</name>
<keyword evidence="2" id="KW-1185">Reference proteome</keyword>
<evidence type="ECO:0000313" key="2">
    <source>
        <dbReference type="Proteomes" id="UP000800092"/>
    </source>
</evidence>
<evidence type="ECO:0000313" key="1">
    <source>
        <dbReference type="EMBL" id="KAF2234573.1"/>
    </source>
</evidence>
<dbReference type="InterPro" id="IPR038883">
    <property type="entry name" value="AN11006-like"/>
</dbReference>
<organism evidence="1 2">
    <name type="scientific">Viridothelium virens</name>
    <name type="common">Speckled blister lichen</name>
    <name type="synonym">Trypethelium virens</name>
    <dbReference type="NCBI Taxonomy" id="1048519"/>
    <lineage>
        <taxon>Eukaryota</taxon>
        <taxon>Fungi</taxon>
        <taxon>Dikarya</taxon>
        <taxon>Ascomycota</taxon>
        <taxon>Pezizomycotina</taxon>
        <taxon>Dothideomycetes</taxon>
        <taxon>Dothideomycetes incertae sedis</taxon>
        <taxon>Trypetheliales</taxon>
        <taxon>Trypetheliaceae</taxon>
        <taxon>Viridothelium</taxon>
    </lineage>
</organism>
<dbReference type="PANTHER" id="PTHR42085:SF2">
    <property type="entry name" value="F-BOX DOMAIN-CONTAINING PROTEIN"/>
    <property type="match status" value="1"/>
</dbReference>
<dbReference type="Proteomes" id="UP000800092">
    <property type="component" value="Unassembled WGS sequence"/>
</dbReference>
<dbReference type="EMBL" id="ML991797">
    <property type="protein sequence ID" value="KAF2234573.1"/>
    <property type="molecule type" value="Genomic_DNA"/>
</dbReference>
<dbReference type="PANTHER" id="PTHR42085">
    <property type="entry name" value="F-BOX DOMAIN-CONTAINING PROTEIN"/>
    <property type="match status" value="1"/>
</dbReference>
<protein>
    <submittedName>
        <fullName evidence="1">Uncharacterized protein</fullName>
    </submittedName>
</protein>